<feature type="domain" description="RmlD-like substrate binding" evidence="3">
    <location>
        <begin position="14"/>
        <end position="286"/>
    </location>
</feature>
<dbReference type="SUPFAM" id="SSF51735">
    <property type="entry name" value="NAD(P)-binding Rossmann-fold domains"/>
    <property type="match status" value="1"/>
</dbReference>
<dbReference type="Proteomes" id="UP001431313">
    <property type="component" value="Unassembled WGS sequence"/>
</dbReference>
<proteinExistence type="inferred from homology"/>
<comment type="function">
    <text evidence="2">Catalyzes the reduction of dTDP-6-deoxy-L-lyxo-4-hexulose to yield dTDP-L-rhamnose.</text>
</comment>
<evidence type="ECO:0000256" key="1">
    <source>
        <dbReference type="ARBA" id="ARBA00010944"/>
    </source>
</evidence>
<gene>
    <name evidence="4" type="primary">rfbD</name>
    <name evidence="4" type="ORF">NX801_10150</name>
</gene>
<dbReference type="PANTHER" id="PTHR10491:SF4">
    <property type="entry name" value="METHIONINE ADENOSYLTRANSFERASE 2 SUBUNIT BETA"/>
    <property type="match status" value="1"/>
</dbReference>
<evidence type="ECO:0000256" key="2">
    <source>
        <dbReference type="RuleBase" id="RU364082"/>
    </source>
</evidence>
<name>A0ABT2CF27_9ACTN</name>
<dbReference type="GO" id="GO:0008831">
    <property type="term" value="F:dTDP-4-dehydrorhamnose reductase activity"/>
    <property type="evidence" value="ECO:0007669"/>
    <property type="project" value="UniProtKB-EC"/>
</dbReference>
<dbReference type="NCBIfam" id="TIGR01214">
    <property type="entry name" value="rmlD"/>
    <property type="match status" value="1"/>
</dbReference>
<dbReference type="InterPro" id="IPR029903">
    <property type="entry name" value="RmlD-like-bd"/>
</dbReference>
<reference evidence="4" key="1">
    <citation type="submission" date="2022-08" db="EMBL/GenBank/DDBJ databases">
        <authorList>
            <person name="Somphong A."/>
            <person name="Phongsopitanun W."/>
        </authorList>
    </citation>
    <scope>NUCLEOTIDE SEQUENCE</scope>
    <source>
        <strain evidence="4">LP05-1</strain>
    </source>
</reference>
<dbReference type="RefSeq" id="WP_258786968.1">
    <property type="nucleotide sequence ID" value="NZ_JANUGQ010000006.1"/>
</dbReference>
<evidence type="ECO:0000259" key="3">
    <source>
        <dbReference type="Pfam" id="PF04321"/>
    </source>
</evidence>
<keyword evidence="2 4" id="KW-0560">Oxidoreductase</keyword>
<keyword evidence="2" id="KW-0521">NADP</keyword>
<comment type="pathway">
    <text evidence="2">Carbohydrate biosynthesis; dTDP-L-rhamnose biosynthesis.</text>
</comment>
<organism evidence="4 5">
    <name type="scientific">Streptomyces pyxinae</name>
    <dbReference type="NCBI Taxonomy" id="2970734"/>
    <lineage>
        <taxon>Bacteria</taxon>
        <taxon>Bacillati</taxon>
        <taxon>Actinomycetota</taxon>
        <taxon>Actinomycetes</taxon>
        <taxon>Kitasatosporales</taxon>
        <taxon>Streptomycetaceae</taxon>
        <taxon>Streptomyces</taxon>
    </lineage>
</organism>
<dbReference type="CDD" id="cd05254">
    <property type="entry name" value="dTDP_HR_like_SDR_e"/>
    <property type="match status" value="1"/>
</dbReference>
<dbReference type="Gene3D" id="3.90.25.10">
    <property type="entry name" value="UDP-galactose 4-epimerase, domain 1"/>
    <property type="match status" value="1"/>
</dbReference>
<sequence length="297" mass="31197">MNRPASGPGSRPWLVTGAGGMLARDVLAALGDRAVGLPRTALDLTDREAVRAALAALRPTHVVNCAAWTAVDEAETREDEALAVNGTAVRHLAGACAESGTRLLHVSTDYVFPGDARSPYPEDAPTGPRTAYGRTKLAGERAVLELLPERGLVVRTAWLYGSGGAHFVRTMARLAATRPTVDVVDDQRGQPTWSADVARLLVALGDTGAPPGVYHATNSGETSWYGLARETFRLLGADPGRVRPVPGAAFPRPAPRPAYSALAHHRWAAAGLKPPRPWREALAAALPGVVSAGRSAP</sequence>
<dbReference type="InterPro" id="IPR036291">
    <property type="entry name" value="NAD(P)-bd_dom_sf"/>
</dbReference>
<comment type="caution">
    <text evidence="4">The sequence shown here is derived from an EMBL/GenBank/DDBJ whole genome shotgun (WGS) entry which is preliminary data.</text>
</comment>
<comment type="similarity">
    <text evidence="1 2">Belongs to the dTDP-4-dehydrorhamnose reductase family.</text>
</comment>
<accession>A0ABT2CF27</accession>
<protein>
    <recommendedName>
        <fullName evidence="2">dTDP-4-dehydrorhamnose reductase</fullName>
        <ecNumber evidence="2">1.1.1.133</ecNumber>
    </recommendedName>
</protein>
<dbReference type="EMBL" id="JANUGQ010000006">
    <property type="protein sequence ID" value="MCS0636018.1"/>
    <property type="molecule type" value="Genomic_DNA"/>
</dbReference>
<dbReference type="Pfam" id="PF04321">
    <property type="entry name" value="RmlD_sub_bind"/>
    <property type="match status" value="1"/>
</dbReference>
<dbReference type="PANTHER" id="PTHR10491">
    <property type="entry name" value="DTDP-4-DEHYDRORHAMNOSE REDUCTASE"/>
    <property type="match status" value="1"/>
</dbReference>
<dbReference type="Gene3D" id="3.40.50.720">
    <property type="entry name" value="NAD(P)-binding Rossmann-like Domain"/>
    <property type="match status" value="1"/>
</dbReference>
<keyword evidence="5" id="KW-1185">Reference proteome</keyword>
<dbReference type="EC" id="1.1.1.133" evidence="2"/>
<dbReference type="InterPro" id="IPR005913">
    <property type="entry name" value="dTDP_dehydrorham_reduct"/>
</dbReference>
<evidence type="ECO:0000313" key="4">
    <source>
        <dbReference type="EMBL" id="MCS0636018.1"/>
    </source>
</evidence>
<evidence type="ECO:0000313" key="5">
    <source>
        <dbReference type="Proteomes" id="UP001431313"/>
    </source>
</evidence>